<dbReference type="SUPFAM" id="SSF81631">
    <property type="entry name" value="PAP/OAS1 substrate-binding domain"/>
    <property type="match status" value="1"/>
</dbReference>
<dbReference type="GO" id="GO:0050265">
    <property type="term" value="F:RNA uridylyltransferase activity"/>
    <property type="evidence" value="ECO:0007669"/>
    <property type="project" value="TreeGrafter"/>
</dbReference>
<comment type="caution">
    <text evidence="3">The sequence shown here is derived from an EMBL/GenBank/DDBJ whole genome shotgun (WGS) entry which is preliminary data.</text>
</comment>
<keyword evidence="3" id="KW-0808">Transferase</keyword>
<dbReference type="AlphaFoldDB" id="A0A5J4WZX8"/>
<dbReference type="Gene3D" id="1.10.1410.10">
    <property type="match status" value="1"/>
</dbReference>
<dbReference type="InterPro" id="IPR054708">
    <property type="entry name" value="MTPAP-like_central"/>
</dbReference>
<sequence length="429" mass="49310">MNYVTKEEITQETLERIEKTRKIISDAILEKFSDHIAGIECFGSSRSTLLTKNSDVDISLFTKDSDYIPGTFLSQTALDINAPIQYRRSVTLQKEDQSALSKEQIRQINMNEIANHLQTKRGIITVKQIITQARVPLIKVEVTIPGERQSLNCDITVNNTLGMYNSELLHMYCTIDPRVRQILLLVKSWAKARQIGSAASKTLSMYGWSLLALNFLQVAKPPVIPNLQSLEYILQTRGLGHEDRIVKEFSENLPVLFSIDKDPWIQYQQSSASNKNKLNVAELFADFFIQYMGNWNLLFNACSVRADPLILGRDVGTQVWREMKDEVMIELNRAKVMLLRDQTFDKLLEAAPLRMQQMREGEEQQEEKEELEQKEEVLYKEGEEEEITIKEKFKEQAADKKEDIDNDYYKDQEENGQIGGKDNAQGQVD</sequence>
<dbReference type="GO" id="GO:0031123">
    <property type="term" value="P:RNA 3'-end processing"/>
    <property type="evidence" value="ECO:0007669"/>
    <property type="project" value="TreeGrafter"/>
</dbReference>
<feature type="region of interest" description="Disordered" evidence="1">
    <location>
        <begin position="357"/>
        <end position="429"/>
    </location>
</feature>
<feature type="compositionally biased region" description="Acidic residues" evidence="1">
    <location>
        <begin position="363"/>
        <end position="373"/>
    </location>
</feature>
<dbReference type="Pfam" id="PF22600">
    <property type="entry name" value="MTPAP-like_central"/>
    <property type="match status" value="1"/>
</dbReference>
<dbReference type="InterPro" id="IPR043519">
    <property type="entry name" value="NT_sf"/>
</dbReference>
<dbReference type="Proteomes" id="UP000324800">
    <property type="component" value="Unassembled WGS sequence"/>
</dbReference>
<evidence type="ECO:0000313" key="4">
    <source>
        <dbReference type="Proteomes" id="UP000324800"/>
    </source>
</evidence>
<dbReference type="EMBL" id="SNRW01000524">
    <property type="protein sequence ID" value="KAA6400668.1"/>
    <property type="molecule type" value="Genomic_DNA"/>
</dbReference>
<evidence type="ECO:0000256" key="1">
    <source>
        <dbReference type="SAM" id="MobiDB-lite"/>
    </source>
</evidence>
<dbReference type="PANTHER" id="PTHR12271:SF40">
    <property type="entry name" value="POLY(A) RNA POLYMERASE GLD2"/>
    <property type="match status" value="1"/>
</dbReference>
<evidence type="ECO:0000259" key="2">
    <source>
        <dbReference type="Pfam" id="PF22600"/>
    </source>
</evidence>
<accession>A0A5J4WZX8</accession>
<dbReference type="OrthoDB" id="2274644at2759"/>
<reference evidence="3 4" key="1">
    <citation type="submission" date="2019-03" db="EMBL/GenBank/DDBJ databases">
        <title>Single cell metagenomics reveals metabolic interactions within the superorganism composed of flagellate Streblomastix strix and complex community of Bacteroidetes bacteria on its surface.</title>
        <authorList>
            <person name="Treitli S.C."/>
            <person name="Kolisko M."/>
            <person name="Husnik F."/>
            <person name="Keeling P."/>
            <person name="Hampl V."/>
        </authorList>
    </citation>
    <scope>NUCLEOTIDE SEQUENCE [LARGE SCALE GENOMIC DNA]</scope>
    <source>
        <strain evidence="3">ST1C</strain>
    </source>
</reference>
<protein>
    <submittedName>
        <fullName evidence="3">Putative terminal uridylyltransferase</fullName>
    </submittedName>
</protein>
<feature type="domain" description="Poly(A) RNA polymerase mitochondrial-like central palm" evidence="2">
    <location>
        <begin position="5"/>
        <end position="173"/>
    </location>
</feature>
<organism evidence="3 4">
    <name type="scientific">Streblomastix strix</name>
    <dbReference type="NCBI Taxonomy" id="222440"/>
    <lineage>
        <taxon>Eukaryota</taxon>
        <taxon>Metamonada</taxon>
        <taxon>Preaxostyla</taxon>
        <taxon>Oxymonadida</taxon>
        <taxon>Streblomastigidae</taxon>
        <taxon>Streblomastix</taxon>
    </lineage>
</organism>
<keyword evidence="3" id="KW-0548">Nucleotidyltransferase</keyword>
<dbReference type="PANTHER" id="PTHR12271">
    <property type="entry name" value="POLY A POLYMERASE CID PAP -RELATED"/>
    <property type="match status" value="1"/>
</dbReference>
<evidence type="ECO:0000313" key="3">
    <source>
        <dbReference type="EMBL" id="KAA6400668.1"/>
    </source>
</evidence>
<proteinExistence type="predicted"/>
<gene>
    <name evidence="3" type="ORF">EZS28_003809</name>
</gene>
<dbReference type="SUPFAM" id="SSF81301">
    <property type="entry name" value="Nucleotidyltransferase"/>
    <property type="match status" value="1"/>
</dbReference>
<dbReference type="CDD" id="cd05402">
    <property type="entry name" value="NT_PAP_TUTase"/>
    <property type="match status" value="1"/>
</dbReference>
<feature type="compositionally biased region" description="Basic and acidic residues" evidence="1">
    <location>
        <begin position="374"/>
        <end position="413"/>
    </location>
</feature>
<name>A0A5J4WZX8_9EUKA</name>
<dbReference type="Gene3D" id="3.30.460.10">
    <property type="entry name" value="Beta Polymerase, domain 2"/>
    <property type="match status" value="1"/>
</dbReference>